<sequence length="146" mass="16192">MIDKLPPVFWQLVRYVLVGGSAFVLDFGTLWALKSGLGLPAWLAAAFAYTLSTLYSFLLQRKFTFSADLSVGNSAVRYGILLLVNLVLTSAIVEGFDYFLDLYLVGKIVSTAAMTMWNFPIMKYWVYPRSKVAEAVSAGREPSADE</sequence>
<evidence type="ECO:0000256" key="4">
    <source>
        <dbReference type="ARBA" id="ARBA00022989"/>
    </source>
</evidence>
<dbReference type="EMBL" id="VSSQ01049205">
    <property type="protein sequence ID" value="MPN03279.1"/>
    <property type="molecule type" value="Genomic_DNA"/>
</dbReference>
<evidence type="ECO:0000256" key="1">
    <source>
        <dbReference type="ARBA" id="ARBA00004141"/>
    </source>
</evidence>
<dbReference type="InterPro" id="IPR007267">
    <property type="entry name" value="GtrA_DPMS_TM"/>
</dbReference>
<dbReference type="PANTHER" id="PTHR38459">
    <property type="entry name" value="PROPHAGE BACTOPRENOL-LINKED GLUCOSE TRANSLOCASE HOMOLOG"/>
    <property type="match status" value="1"/>
</dbReference>
<gene>
    <name evidence="8" type="ORF">SDC9_150506</name>
</gene>
<feature type="transmembrane region" description="Helical" evidence="6">
    <location>
        <begin position="102"/>
        <end position="121"/>
    </location>
</feature>
<keyword evidence="3 6" id="KW-0812">Transmembrane</keyword>
<protein>
    <recommendedName>
        <fullName evidence="7">GtrA/DPMS transmembrane domain-containing protein</fullName>
    </recommendedName>
</protein>
<dbReference type="InterPro" id="IPR051401">
    <property type="entry name" value="GtrA_CellWall_Glycosyl"/>
</dbReference>
<dbReference type="AlphaFoldDB" id="A0A645EQ48"/>
<dbReference type="PANTHER" id="PTHR38459:SF1">
    <property type="entry name" value="PROPHAGE BACTOPRENOL-LINKED GLUCOSE TRANSLOCASE HOMOLOG"/>
    <property type="match status" value="1"/>
</dbReference>
<evidence type="ECO:0000313" key="8">
    <source>
        <dbReference type="EMBL" id="MPN03279.1"/>
    </source>
</evidence>
<comment type="similarity">
    <text evidence="2">Belongs to the GtrA family.</text>
</comment>
<evidence type="ECO:0000256" key="3">
    <source>
        <dbReference type="ARBA" id="ARBA00022692"/>
    </source>
</evidence>
<accession>A0A645EQ48</accession>
<comment type="caution">
    <text evidence="8">The sequence shown here is derived from an EMBL/GenBank/DDBJ whole genome shotgun (WGS) entry which is preliminary data.</text>
</comment>
<comment type="subcellular location">
    <subcellularLocation>
        <location evidence="1">Membrane</location>
        <topology evidence="1">Multi-pass membrane protein</topology>
    </subcellularLocation>
</comment>
<feature type="domain" description="GtrA/DPMS transmembrane" evidence="7">
    <location>
        <begin position="14"/>
        <end position="126"/>
    </location>
</feature>
<evidence type="ECO:0000259" key="7">
    <source>
        <dbReference type="Pfam" id="PF04138"/>
    </source>
</evidence>
<keyword evidence="5 6" id="KW-0472">Membrane</keyword>
<evidence type="ECO:0000256" key="2">
    <source>
        <dbReference type="ARBA" id="ARBA00009399"/>
    </source>
</evidence>
<feature type="transmembrane region" description="Helical" evidence="6">
    <location>
        <begin position="12"/>
        <end position="33"/>
    </location>
</feature>
<evidence type="ECO:0000256" key="6">
    <source>
        <dbReference type="SAM" id="Phobius"/>
    </source>
</evidence>
<dbReference type="GO" id="GO:0000271">
    <property type="term" value="P:polysaccharide biosynthetic process"/>
    <property type="evidence" value="ECO:0007669"/>
    <property type="project" value="InterPro"/>
</dbReference>
<organism evidence="8">
    <name type="scientific">bioreactor metagenome</name>
    <dbReference type="NCBI Taxonomy" id="1076179"/>
    <lineage>
        <taxon>unclassified sequences</taxon>
        <taxon>metagenomes</taxon>
        <taxon>ecological metagenomes</taxon>
    </lineage>
</organism>
<evidence type="ECO:0000256" key="5">
    <source>
        <dbReference type="ARBA" id="ARBA00023136"/>
    </source>
</evidence>
<keyword evidence="4 6" id="KW-1133">Transmembrane helix</keyword>
<reference evidence="8" key="1">
    <citation type="submission" date="2019-08" db="EMBL/GenBank/DDBJ databases">
        <authorList>
            <person name="Kucharzyk K."/>
            <person name="Murdoch R.W."/>
            <person name="Higgins S."/>
            <person name="Loffler F."/>
        </authorList>
    </citation>
    <scope>NUCLEOTIDE SEQUENCE</scope>
</reference>
<proteinExistence type="inferred from homology"/>
<dbReference type="Pfam" id="PF04138">
    <property type="entry name" value="GtrA_DPMS_TM"/>
    <property type="match status" value="1"/>
</dbReference>
<dbReference type="GO" id="GO:0005886">
    <property type="term" value="C:plasma membrane"/>
    <property type="evidence" value="ECO:0007669"/>
    <property type="project" value="TreeGrafter"/>
</dbReference>
<feature type="transmembrane region" description="Helical" evidence="6">
    <location>
        <begin position="39"/>
        <end position="58"/>
    </location>
</feature>
<name>A0A645EQ48_9ZZZZ</name>
<feature type="transmembrane region" description="Helical" evidence="6">
    <location>
        <begin position="78"/>
        <end position="96"/>
    </location>
</feature>